<dbReference type="GO" id="GO:0003725">
    <property type="term" value="F:double-stranded RNA binding"/>
    <property type="evidence" value="ECO:0007669"/>
    <property type="project" value="InterPro"/>
</dbReference>
<comment type="catalytic activity">
    <reaction evidence="9">
        <text>an acyl phosphate + H2O = a carboxylate + phosphate + H(+)</text>
        <dbReference type="Rhea" id="RHEA:14965"/>
        <dbReference type="ChEBI" id="CHEBI:15377"/>
        <dbReference type="ChEBI" id="CHEBI:15378"/>
        <dbReference type="ChEBI" id="CHEBI:29067"/>
        <dbReference type="ChEBI" id="CHEBI:43474"/>
        <dbReference type="ChEBI" id="CHEBI:59918"/>
        <dbReference type="EC" id="3.6.1.7"/>
    </reaction>
</comment>
<protein>
    <recommendedName>
        <fullName evidence="8">Carbamoyltransferase HypF</fullName>
        <ecNumber evidence="8">6.2.-.-</ecNumber>
    </recommendedName>
</protein>
<name>A0A444JRE0_9GAMM</name>
<dbReference type="SUPFAM" id="SSF54975">
    <property type="entry name" value="Acylphosphatase/BLUF domain-like"/>
    <property type="match status" value="1"/>
</dbReference>
<dbReference type="GO" id="GO:0051604">
    <property type="term" value="P:protein maturation"/>
    <property type="evidence" value="ECO:0007669"/>
    <property type="project" value="TreeGrafter"/>
</dbReference>
<keyword evidence="12" id="KW-0808">Transferase</keyword>
<dbReference type="PROSITE" id="PS00150">
    <property type="entry name" value="ACYLPHOSPHATASE_1"/>
    <property type="match status" value="1"/>
</dbReference>
<dbReference type="PANTHER" id="PTHR42959">
    <property type="entry name" value="CARBAMOYLTRANSFERASE"/>
    <property type="match status" value="1"/>
</dbReference>
<dbReference type="UniPathway" id="UPA00335"/>
<comment type="catalytic activity">
    <reaction evidence="7 8">
        <text>C-terminal L-cysteinyl-[HypE protein] + carbamoyl phosphate + ATP + H2O = C-terminal S-carboxamide-L-cysteinyl-[HypE protein] + AMP + phosphate + diphosphate + H(+)</text>
        <dbReference type="Rhea" id="RHEA:55636"/>
        <dbReference type="Rhea" id="RHEA-COMP:14247"/>
        <dbReference type="Rhea" id="RHEA-COMP:14392"/>
        <dbReference type="ChEBI" id="CHEBI:15377"/>
        <dbReference type="ChEBI" id="CHEBI:15378"/>
        <dbReference type="ChEBI" id="CHEBI:30616"/>
        <dbReference type="ChEBI" id="CHEBI:33019"/>
        <dbReference type="ChEBI" id="CHEBI:43474"/>
        <dbReference type="ChEBI" id="CHEBI:58228"/>
        <dbReference type="ChEBI" id="CHEBI:76913"/>
        <dbReference type="ChEBI" id="CHEBI:139126"/>
        <dbReference type="ChEBI" id="CHEBI:456215"/>
    </reaction>
</comment>
<keyword evidence="3" id="KW-0436">Ligase</keyword>
<dbReference type="InterPro" id="IPR017945">
    <property type="entry name" value="DHBP_synth_RibB-like_a/b_dom"/>
</dbReference>
<dbReference type="Proteomes" id="UP000287563">
    <property type="component" value="Unassembled WGS sequence"/>
</dbReference>
<evidence type="ECO:0000256" key="5">
    <source>
        <dbReference type="ARBA" id="ARBA00022771"/>
    </source>
</evidence>
<proteinExistence type="inferred from homology"/>
<dbReference type="EC" id="6.2.-.-" evidence="8"/>
<dbReference type="PROSITE" id="PS51163">
    <property type="entry name" value="YRDC"/>
    <property type="match status" value="1"/>
</dbReference>
<feature type="domain" description="YrdC-like" evidence="11">
    <location>
        <begin position="201"/>
        <end position="394"/>
    </location>
</feature>
<accession>A0A444JRE0</accession>
<evidence type="ECO:0000313" key="12">
    <source>
        <dbReference type="EMBL" id="RWX55675.1"/>
    </source>
</evidence>
<dbReference type="InterPro" id="IPR017968">
    <property type="entry name" value="Acylphosphatase_CS"/>
</dbReference>
<dbReference type="InterPro" id="IPR004421">
    <property type="entry name" value="Carbamoyltransferase_HypF"/>
</dbReference>
<comment type="caution">
    <text evidence="12">The sequence shown here is derived from an EMBL/GenBank/DDBJ whole genome shotgun (WGS) entry which is preliminary data.</text>
</comment>
<evidence type="ECO:0000256" key="9">
    <source>
        <dbReference type="PROSITE-ProRule" id="PRU00520"/>
    </source>
</evidence>
<keyword evidence="5" id="KW-0863">Zinc-finger</keyword>
<dbReference type="InterPro" id="IPR001792">
    <property type="entry name" value="Acylphosphatase-like_dom"/>
</dbReference>
<keyword evidence="4" id="KW-0479">Metal-binding</keyword>
<dbReference type="Gene3D" id="3.30.110.120">
    <property type="match status" value="1"/>
</dbReference>
<feature type="active site" evidence="9">
    <location>
        <position position="19"/>
    </location>
</feature>
<dbReference type="Pfam" id="PF01300">
    <property type="entry name" value="Sua5_yciO_yrdC"/>
    <property type="match status" value="1"/>
</dbReference>
<dbReference type="Pfam" id="PF17788">
    <property type="entry name" value="HypF_C"/>
    <property type="match status" value="1"/>
</dbReference>
<evidence type="ECO:0000256" key="6">
    <source>
        <dbReference type="ARBA" id="ARBA00022833"/>
    </source>
</evidence>
<keyword evidence="9" id="KW-0378">Hydrolase</keyword>
<evidence type="ECO:0000256" key="2">
    <source>
        <dbReference type="ARBA" id="ARBA00008097"/>
    </source>
</evidence>
<sequence length="790" mass="86480">MKQRRFIHITGIVQGVGFRPFVYQLAIRHQLAGSVINDSEGVKVDVQGDVDQLDEFISELTLQAPPLSRIDQVAVWPRPLHHVTSFAIEQSKGRSLTSVCLSPDQGICEDCRADIADPTSRYYRYPFTNCTHCGPRYTIVEALPYDRAVTGMRTFSLCQPCQQAYQNPLDRRYHAQPISCDHCGPRVRYVSGSGEVLAHKASAIAMAARTLRQGGIIAIKGLGGFHLACDASNSDAVARLRQIKRRQRKPFAVMVANGDAAKQLVSGEAEEWDILQSQASPIVLMQKKVQMEKEAAPQSSLAANIAPGVPYLGVMLPYTPLHVLLFEHLDRAIVLTSANGSGMPMATEFAEVSDQLGDLVDGVLDHNRPIVQPCDDSVVHFAGGKCRVMRMARGYAPYSQPDNGSVRPILAMGAQQKAAIGLSLAQQWILSPYVGDIDDIDTQHRYLAVIRHFESLYQVEPEQIVCDRHPGYVSTQYAIERQQQASPAMSLHQVQHHHAHILAVMAEHKIKQTVLGFAFDGTGWGDDGTVWGGEVLLSSPRHFKQVFHLRPFRLLGGEQAIKSPARIVFAMLLECYTLSEIKAMGLAVFKAWSESKMDNLFKLWQSGNSSPYTSSMGRLIDAWAGLLGLVDSVDYEGECGLLLEQAALAATGSVAMEFQLAETNMIDWQPLLDNALSLLAAAPSGLSSGTQPDTWSLLVSFLSRGLLEAIAHNIKTVAVSFPTYPVVLSGGVFQNRVLLDLVYQQLSELTNSIYCGETIPVNDGGIAAGQLWYATHQPEKGLSGSSALHI</sequence>
<evidence type="ECO:0000313" key="13">
    <source>
        <dbReference type="Proteomes" id="UP000287563"/>
    </source>
</evidence>
<dbReference type="PIRSF" id="PIRSF006256">
    <property type="entry name" value="CMPcnvr_hdrg_mat"/>
    <property type="match status" value="1"/>
</dbReference>
<dbReference type="InterPro" id="IPR055128">
    <property type="entry name" value="HypF_C_2"/>
</dbReference>
<comment type="pathway">
    <text evidence="1 8">Protein modification; [NiFe] hydrogenase maturation.</text>
</comment>
<evidence type="ECO:0000256" key="3">
    <source>
        <dbReference type="ARBA" id="ARBA00022598"/>
    </source>
</evidence>
<dbReference type="GO" id="GO:0008270">
    <property type="term" value="F:zinc ion binding"/>
    <property type="evidence" value="ECO:0007669"/>
    <property type="project" value="UniProtKB-KW"/>
</dbReference>
<gene>
    <name evidence="12" type="primary">hypF</name>
    <name evidence="12" type="ORF">EDI28_10005</name>
</gene>
<dbReference type="Gene3D" id="3.30.420.40">
    <property type="match status" value="1"/>
</dbReference>
<evidence type="ECO:0000256" key="7">
    <source>
        <dbReference type="ARBA" id="ARBA00048220"/>
    </source>
</evidence>
<comment type="similarity">
    <text evidence="2 8">Belongs to the carbamoyltransferase HypF family.</text>
</comment>
<dbReference type="GO" id="GO:0016743">
    <property type="term" value="F:carboxyl- or carbamoyltransferase activity"/>
    <property type="evidence" value="ECO:0007669"/>
    <property type="project" value="UniProtKB-UniRule"/>
</dbReference>
<dbReference type="GO" id="GO:0003998">
    <property type="term" value="F:acylphosphatase activity"/>
    <property type="evidence" value="ECO:0007669"/>
    <property type="project" value="UniProtKB-EC"/>
</dbReference>
<dbReference type="RefSeq" id="WP_128783699.1">
    <property type="nucleotide sequence ID" value="NZ_RJLM01000003.1"/>
</dbReference>
<evidence type="ECO:0000256" key="8">
    <source>
        <dbReference type="PIRNR" id="PIRNR006256"/>
    </source>
</evidence>
<dbReference type="Pfam" id="PF00708">
    <property type="entry name" value="Acylphosphatase"/>
    <property type="match status" value="1"/>
</dbReference>
<dbReference type="InterPro" id="IPR011125">
    <property type="entry name" value="Znf_HypF"/>
</dbReference>
<dbReference type="AlphaFoldDB" id="A0A444JRE0"/>
<organism evidence="12 13">
    <name type="scientific">Photobacterium chitinilyticum</name>
    <dbReference type="NCBI Taxonomy" id="2485123"/>
    <lineage>
        <taxon>Bacteria</taxon>
        <taxon>Pseudomonadati</taxon>
        <taxon>Pseudomonadota</taxon>
        <taxon>Gammaproteobacteria</taxon>
        <taxon>Vibrionales</taxon>
        <taxon>Vibrionaceae</taxon>
        <taxon>Photobacterium</taxon>
    </lineage>
</organism>
<dbReference type="Pfam" id="PF07503">
    <property type="entry name" value="zf-HYPF"/>
    <property type="match status" value="2"/>
</dbReference>
<feature type="domain" description="Acylphosphatase-like" evidence="10">
    <location>
        <begin position="4"/>
        <end position="90"/>
    </location>
</feature>
<keyword evidence="13" id="KW-1185">Reference proteome</keyword>
<evidence type="ECO:0000259" key="10">
    <source>
        <dbReference type="PROSITE" id="PS51160"/>
    </source>
</evidence>
<dbReference type="PROSITE" id="PS51160">
    <property type="entry name" value="ACYLPHOSPHATASE_3"/>
    <property type="match status" value="1"/>
</dbReference>
<feature type="active site" evidence="9">
    <location>
        <position position="37"/>
    </location>
</feature>
<dbReference type="InterPro" id="IPR006070">
    <property type="entry name" value="Sua5-like_dom"/>
</dbReference>
<dbReference type="InterPro" id="IPR036046">
    <property type="entry name" value="Acylphosphatase-like_dom_sf"/>
</dbReference>
<reference evidence="12 13" key="1">
    <citation type="submission" date="2018-11" db="EMBL/GenBank/DDBJ databases">
        <title>Photobacterium sp. BEI247 sp. nov., a marine bacterium isolated from Yongle Blue Hole in the South China Sea.</title>
        <authorList>
            <person name="Wang X."/>
        </authorList>
    </citation>
    <scope>NUCLEOTIDE SEQUENCE [LARGE SCALE GENOMIC DNA]</scope>
    <source>
        <strain evidence="13">BEI247</strain>
    </source>
</reference>
<dbReference type="EMBL" id="RJLM01000003">
    <property type="protein sequence ID" value="RWX55675.1"/>
    <property type="molecule type" value="Genomic_DNA"/>
</dbReference>
<dbReference type="OrthoDB" id="9808093at2"/>
<dbReference type="Gene3D" id="3.90.870.50">
    <property type="match status" value="1"/>
</dbReference>
<evidence type="ECO:0000256" key="4">
    <source>
        <dbReference type="ARBA" id="ARBA00022723"/>
    </source>
</evidence>
<dbReference type="GO" id="GO:0016874">
    <property type="term" value="F:ligase activity"/>
    <property type="evidence" value="ECO:0007669"/>
    <property type="project" value="UniProtKB-UniRule"/>
</dbReference>
<keyword evidence="6" id="KW-0862">Zinc</keyword>
<dbReference type="PANTHER" id="PTHR42959:SF1">
    <property type="entry name" value="CARBAMOYLTRANSFERASE HYPF"/>
    <property type="match status" value="1"/>
</dbReference>
<evidence type="ECO:0000256" key="1">
    <source>
        <dbReference type="ARBA" id="ARBA00004711"/>
    </source>
</evidence>
<dbReference type="InterPro" id="IPR041440">
    <property type="entry name" value="HypF_C"/>
</dbReference>
<dbReference type="Gene3D" id="3.30.420.360">
    <property type="match status" value="1"/>
</dbReference>
<evidence type="ECO:0000259" key="11">
    <source>
        <dbReference type="PROSITE" id="PS51163"/>
    </source>
</evidence>
<comment type="function">
    <text evidence="8">Involved in the maturation of [NiFe] hydrogenases. Along with HypE, it catalyzes the synthesis of the CN ligands of the active site iron of [NiFe]-hydrogenases. HypF functions as a carbamoyl transferase using carbamoylphosphate as a substrate and transferring the carboxamido moiety in an ATP-dependent reaction to the thiolate of the C-terminal cysteine of HypE yielding a protein-S-carboxamide.</text>
</comment>
<dbReference type="InterPro" id="IPR051060">
    <property type="entry name" value="Carbamoyltrans_HypF-like"/>
</dbReference>
<dbReference type="SUPFAM" id="SSF55821">
    <property type="entry name" value="YrdC/RibB"/>
    <property type="match status" value="1"/>
</dbReference>
<dbReference type="Pfam" id="PF22521">
    <property type="entry name" value="HypF_C_2"/>
    <property type="match status" value="1"/>
</dbReference>
<dbReference type="NCBIfam" id="TIGR00143">
    <property type="entry name" value="hypF"/>
    <property type="match status" value="1"/>
</dbReference>